<proteinExistence type="predicted"/>
<dbReference type="RefSeq" id="WP_186876455.1">
    <property type="nucleotide sequence ID" value="NZ_JACOPF010000002.1"/>
</dbReference>
<dbReference type="GO" id="GO:0009100">
    <property type="term" value="P:glycoprotein metabolic process"/>
    <property type="evidence" value="ECO:0007669"/>
    <property type="project" value="UniProtKB-ARBA"/>
</dbReference>
<evidence type="ECO:0000313" key="2">
    <source>
        <dbReference type="EMBL" id="MBC5689808.1"/>
    </source>
</evidence>
<organism evidence="2 3">
    <name type="scientific">Mediterraneibacter hominis</name>
    <dbReference type="NCBI Taxonomy" id="2763054"/>
    <lineage>
        <taxon>Bacteria</taxon>
        <taxon>Bacillati</taxon>
        <taxon>Bacillota</taxon>
        <taxon>Clostridia</taxon>
        <taxon>Lachnospirales</taxon>
        <taxon>Lachnospiraceae</taxon>
        <taxon>Mediterraneibacter</taxon>
    </lineage>
</organism>
<accession>A0A923RRK3</accession>
<comment type="caution">
    <text evidence="2">The sequence shown here is derived from an EMBL/GenBank/DDBJ whole genome shotgun (WGS) entry which is preliminary data.</text>
</comment>
<dbReference type="AlphaFoldDB" id="A0A923RRK3"/>
<evidence type="ECO:0000259" key="1">
    <source>
        <dbReference type="Pfam" id="PF04991"/>
    </source>
</evidence>
<gene>
    <name evidence="2" type="ORF">H8S37_12865</name>
</gene>
<protein>
    <submittedName>
        <fullName evidence="2">LicD family protein</fullName>
    </submittedName>
</protein>
<sequence length="533" mass="63333">MTEEQEGLLKLLKEINVICKENDINFYLAGGSFIGAIRHGGFLPWDDDADIHMTRSSYEKFKNIVNHRIENRLVVSKEEYPEYPQIHPRYMALGSTTILRSTFTTSTPQGQFVDIFILDSIPDDIQKQEKYTEDYNLYLELITEVFIQDSRRSSGLIKKYNRYCRPGKYKDKEAICRKMSKKLFSYPEDTSRHYHIRSPQAPQSIIKKEIFGVPRYVSFEDTFLPVAENAEKLLREAYGADWFEVPEINKVSEHIFIEDQELPYTVYEKSYITRFDTKKHMEDVLERKNIWFRVLNQRNHVNPLTHYIKGMPLIYETECFIKAHEIDLDAWIKAKKYEDLNLLFNSIYKYMEQSHVKYWNVLLAMSESLLYASVYPKVMLGEYSMPKQLMDMYRKERPLSSRLERMYEYAQATESLLESIYTDKDYVLAKEIVEKYIEQMPENIYFARAQIKLLLLEANRENVNDIREKLEKHFLDFPEDPELGKYRGDIYLLCGMEAQAGQCYRREKYLLRNGIELKDLKAKDAFIEENQKC</sequence>
<reference evidence="2" key="1">
    <citation type="submission" date="2020-08" db="EMBL/GenBank/DDBJ databases">
        <title>Genome public.</title>
        <authorList>
            <person name="Liu C."/>
            <person name="Sun Q."/>
        </authorList>
    </citation>
    <scope>NUCLEOTIDE SEQUENCE</scope>
    <source>
        <strain evidence="2">NSJ-55</strain>
    </source>
</reference>
<feature type="domain" description="LicD/FKTN/FKRP nucleotidyltransferase" evidence="1">
    <location>
        <begin position="19"/>
        <end position="239"/>
    </location>
</feature>
<dbReference type="Proteomes" id="UP000652477">
    <property type="component" value="Unassembled WGS sequence"/>
</dbReference>
<keyword evidence="3" id="KW-1185">Reference proteome</keyword>
<dbReference type="InterPro" id="IPR007074">
    <property type="entry name" value="LicD/FKTN/FKRP_NTP_transf"/>
</dbReference>
<name>A0A923RRK3_9FIRM</name>
<dbReference type="PANTHER" id="PTHR43404:SF2">
    <property type="entry name" value="LIPOPOLYSACCHARIDE CHOLINEPHOSPHOTRANSFERASE LICD"/>
    <property type="match status" value="1"/>
</dbReference>
<dbReference type="Pfam" id="PF04991">
    <property type="entry name" value="LicD"/>
    <property type="match status" value="1"/>
</dbReference>
<evidence type="ECO:0000313" key="3">
    <source>
        <dbReference type="Proteomes" id="UP000652477"/>
    </source>
</evidence>
<dbReference type="InterPro" id="IPR052942">
    <property type="entry name" value="LPS_cholinephosphotransferase"/>
</dbReference>
<dbReference type="EMBL" id="JACOPF010000002">
    <property type="protein sequence ID" value="MBC5689808.1"/>
    <property type="molecule type" value="Genomic_DNA"/>
</dbReference>
<dbReference type="PANTHER" id="PTHR43404">
    <property type="entry name" value="LIPOPOLYSACCHARIDE CHOLINEPHOSPHOTRANSFERASE LICD"/>
    <property type="match status" value="1"/>
</dbReference>